<organism evidence="5 6">
    <name type="scientific">Dissulfurirhabdus thermomarina</name>
    <dbReference type="NCBI Taxonomy" id="1765737"/>
    <lineage>
        <taxon>Bacteria</taxon>
        <taxon>Deltaproteobacteria</taxon>
        <taxon>Dissulfurirhabdaceae</taxon>
        <taxon>Dissulfurirhabdus</taxon>
    </lineage>
</organism>
<keyword evidence="6" id="KW-1185">Reference proteome</keyword>
<keyword evidence="3" id="KW-0998">Cell outer membrane</keyword>
<evidence type="ECO:0000313" key="6">
    <source>
        <dbReference type="Proteomes" id="UP000469346"/>
    </source>
</evidence>
<protein>
    <submittedName>
        <fullName evidence="5">Outer membrane protein assembly factor BamD</fullName>
    </submittedName>
</protein>
<dbReference type="Pfam" id="PF13525">
    <property type="entry name" value="YfiO"/>
    <property type="match status" value="1"/>
</dbReference>
<dbReference type="NCBIfam" id="TIGR03302">
    <property type="entry name" value="OM_YfiO"/>
    <property type="match status" value="1"/>
</dbReference>
<dbReference type="SUPFAM" id="SSF48452">
    <property type="entry name" value="TPR-like"/>
    <property type="match status" value="1"/>
</dbReference>
<gene>
    <name evidence="5" type="primary">bamD</name>
    <name evidence="5" type="ORF">G3N55_06420</name>
</gene>
<evidence type="ECO:0000256" key="3">
    <source>
        <dbReference type="ARBA" id="ARBA00023237"/>
    </source>
</evidence>
<keyword evidence="1" id="KW-0732">Signal</keyword>
<dbReference type="Gene3D" id="1.25.40.10">
    <property type="entry name" value="Tetratricopeptide repeat domain"/>
    <property type="match status" value="1"/>
</dbReference>
<evidence type="ECO:0000313" key="5">
    <source>
        <dbReference type="EMBL" id="NDY42476.1"/>
    </source>
</evidence>
<dbReference type="InterPro" id="IPR039565">
    <property type="entry name" value="BamD-like"/>
</dbReference>
<dbReference type="InterPro" id="IPR011990">
    <property type="entry name" value="TPR-like_helical_dom_sf"/>
</dbReference>
<keyword evidence="2" id="KW-0472">Membrane</keyword>
<dbReference type="EMBL" id="JAAGRR010000059">
    <property type="protein sequence ID" value="NDY42476.1"/>
    <property type="molecule type" value="Genomic_DNA"/>
</dbReference>
<name>A0A6N9TVF7_DISTH</name>
<accession>A0A6N9TVF7</accession>
<dbReference type="AlphaFoldDB" id="A0A6N9TVF7"/>
<evidence type="ECO:0000256" key="1">
    <source>
        <dbReference type="ARBA" id="ARBA00022729"/>
    </source>
</evidence>
<evidence type="ECO:0000256" key="2">
    <source>
        <dbReference type="ARBA" id="ARBA00023136"/>
    </source>
</evidence>
<comment type="caution">
    <text evidence="5">The sequence shown here is derived from an EMBL/GenBank/DDBJ whole genome shotgun (WGS) entry which is preliminary data.</text>
</comment>
<proteinExistence type="predicted"/>
<dbReference type="RefSeq" id="WP_163298615.1">
    <property type="nucleotide sequence ID" value="NZ_JAAGRR010000059.1"/>
</dbReference>
<reference evidence="5 6" key="1">
    <citation type="submission" date="2020-02" db="EMBL/GenBank/DDBJ databases">
        <title>Comparative genomics of sulfur disproportionating microorganisms.</title>
        <authorList>
            <person name="Ward L.M."/>
            <person name="Bertran E."/>
            <person name="Johnston D.T."/>
        </authorList>
    </citation>
    <scope>NUCLEOTIDE SEQUENCE [LARGE SCALE GENOMIC DNA]</scope>
    <source>
        <strain evidence="5 6">DSM 100025</strain>
    </source>
</reference>
<dbReference type="InterPro" id="IPR017689">
    <property type="entry name" value="BamD"/>
</dbReference>
<dbReference type="PROSITE" id="PS51257">
    <property type="entry name" value="PROKAR_LIPOPROTEIN"/>
    <property type="match status" value="1"/>
</dbReference>
<dbReference type="Proteomes" id="UP000469346">
    <property type="component" value="Unassembled WGS sequence"/>
</dbReference>
<feature type="domain" description="Outer membrane lipoprotein BamD-like" evidence="4">
    <location>
        <begin position="55"/>
        <end position="231"/>
    </location>
</feature>
<evidence type="ECO:0000259" key="4">
    <source>
        <dbReference type="Pfam" id="PF13525"/>
    </source>
</evidence>
<sequence length="243" mass="27468">MDVDRIGRLDRVPRRAGALAAVAAAVLVLAAGCGGAAPERKVGIRGEDAQLVEAADLARQAMAVYRKGQFIQAEELFQKLKDRFPFTPYASLAELRLADCRFYQGGRYEEAITQYEEFEKLHPANEAIPYVVFQIGTSYYRLMEAPDRDQTATRKMIETYERLLKRFPDSPYTLEARRRIAAGRERLAEHELVVARWYLRVGKRAQARFRLEGILRDYPETRTAATARRLMAGLVEAGDPGPS</sequence>